<dbReference type="PRINTS" id="PR01357">
    <property type="entry name" value="INTRLEUKN1AB"/>
</dbReference>
<dbReference type="SMART" id="SM00125">
    <property type="entry name" value="IL1"/>
    <property type="match status" value="1"/>
</dbReference>
<dbReference type="InterPro" id="IPR003502">
    <property type="entry name" value="IL-1_propep"/>
</dbReference>
<evidence type="ECO:0000256" key="8">
    <source>
        <dbReference type="ARBA" id="ARBA00022553"/>
    </source>
</evidence>
<evidence type="ECO:0000256" key="4">
    <source>
        <dbReference type="ARBA" id="ARBA00010448"/>
    </source>
</evidence>
<organism evidence="18 19">
    <name type="scientific">Rattus norvegicus</name>
    <name type="common">Rat</name>
    <dbReference type="NCBI Taxonomy" id="10116"/>
    <lineage>
        <taxon>Eukaryota</taxon>
        <taxon>Metazoa</taxon>
        <taxon>Chordata</taxon>
        <taxon>Craniata</taxon>
        <taxon>Vertebrata</taxon>
        <taxon>Euteleostomi</taxon>
        <taxon>Mammalia</taxon>
        <taxon>Eutheria</taxon>
        <taxon>Euarchontoglires</taxon>
        <taxon>Glires</taxon>
        <taxon>Rodentia</taxon>
        <taxon>Myomorpha</taxon>
        <taxon>Muroidea</taxon>
        <taxon>Muridae</taxon>
        <taxon>Murinae</taxon>
        <taxon>Rattus</taxon>
    </lineage>
</organism>
<dbReference type="GO" id="GO:0005615">
    <property type="term" value="C:extracellular space"/>
    <property type="evidence" value="ECO:0007669"/>
    <property type="project" value="UniProtKB-KW"/>
</dbReference>
<dbReference type="Ensembl" id="ENSRNOT00000080818.3">
    <property type="protein sequence ID" value="ENSRNOP00000071252.2"/>
    <property type="gene ID" value="ENSRNOG00000004575.10"/>
</dbReference>
<evidence type="ECO:0000313" key="20">
    <source>
        <dbReference type="RGD" id="2890"/>
    </source>
</evidence>
<evidence type="ECO:0000259" key="17">
    <source>
        <dbReference type="Pfam" id="PF02394"/>
    </source>
</evidence>
<evidence type="ECO:0000313" key="18">
    <source>
        <dbReference type="Ensembl" id="ENSRNOP00000071252.2"/>
    </source>
</evidence>
<dbReference type="GO" id="GO:0001819">
    <property type="term" value="P:positive regulation of cytokine production"/>
    <property type="evidence" value="ECO:0007669"/>
    <property type="project" value="UniProtKB-ARBA"/>
</dbReference>
<keyword evidence="5" id="KW-0963">Cytoplasm</keyword>
<comment type="subcellular location">
    <subcellularLocation>
        <location evidence="2">Cytoplasm</location>
    </subcellularLocation>
    <subcellularLocation>
        <location evidence="1">Nucleus</location>
    </subcellularLocation>
    <subcellularLocation>
        <location evidence="3 16">Secreted</location>
    </subcellularLocation>
</comment>
<dbReference type="VEuPathDB" id="HostDB:ENSRNOG00000004575"/>
<evidence type="ECO:0000256" key="13">
    <source>
        <dbReference type="ARBA" id="ARBA00023242"/>
    </source>
</evidence>
<protein>
    <recommendedName>
        <fullName evidence="16">Interleukin-1</fullName>
    </recommendedName>
</protein>
<dbReference type="GO" id="GO:0005829">
    <property type="term" value="C:cytosol"/>
    <property type="evidence" value="ECO:0007669"/>
    <property type="project" value="UniProtKB-UniRule"/>
</dbReference>
<dbReference type="Pfam" id="PF00340">
    <property type="entry name" value="IL1"/>
    <property type="match status" value="1"/>
</dbReference>
<dbReference type="GO" id="GO:0001660">
    <property type="term" value="P:fever generation"/>
    <property type="evidence" value="ECO:0007669"/>
    <property type="project" value="UniProtKB-UniRule"/>
</dbReference>
<dbReference type="Pfam" id="PF02394">
    <property type="entry name" value="IL1_propep"/>
    <property type="match status" value="1"/>
</dbReference>
<dbReference type="GO" id="GO:0005634">
    <property type="term" value="C:nucleus"/>
    <property type="evidence" value="ECO:0007669"/>
    <property type="project" value="UniProtKB-SubCell"/>
</dbReference>
<keyword evidence="13" id="KW-0539">Nucleus</keyword>
<evidence type="ECO:0000256" key="9">
    <source>
        <dbReference type="ARBA" id="ARBA00022620"/>
    </source>
</evidence>
<keyword evidence="9 16" id="KW-0666">Pyrogen</keyword>
<keyword evidence="12 16" id="KW-0395">Inflammatory response</keyword>
<dbReference type="PRINTS" id="PR01358">
    <property type="entry name" value="INTRLEUKIN1A"/>
</dbReference>
<keyword evidence="10" id="KW-0007">Acetylation</keyword>
<evidence type="ECO:0000256" key="6">
    <source>
        <dbReference type="ARBA" id="ARBA00022514"/>
    </source>
</evidence>
<dbReference type="Gene3D" id="2.80.10.50">
    <property type="match status" value="1"/>
</dbReference>
<evidence type="ECO:0000313" key="19">
    <source>
        <dbReference type="Proteomes" id="UP000002494"/>
    </source>
</evidence>
<evidence type="ECO:0000256" key="11">
    <source>
        <dbReference type="ARBA" id="ARBA00023180"/>
    </source>
</evidence>
<keyword evidence="19" id="KW-1185">Reference proteome</keyword>
<gene>
    <name evidence="18 20" type="primary">Il1a</name>
</gene>
<dbReference type="SUPFAM" id="SSF50353">
    <property type="entry name" value="Cytokine"/>
    <property type="match status" value="1"/>
</dbReference>
<reference evidence="18" key="2">
    <citation type="submission" date="2025-08" db="UniProtKB">
        <authorList>
            <consortium name="Ensembl"/>
        </authorList>
    </citation>
    <scope>IDENTIFICATION</scope>
    <source>
        <strain evidence="18">Brown Norway</strain>
    </source>
</reference>
<dbReference type="GO" id="GO:0005125">
    <property type="term" value="F:cytokine activity"/>
    <property type="evidence" value="ECO:0007669"/>
    <property type="project" value="UniProtKB-UniRule"/>
</dbReference>
<dbReference type="InterPro" id="IPR020877">
    <property type="entry name" value="IL-1_CS"/>
</dbReference>
<evidence type="ECO:0000256" key="1">
    <source>
        <dbReference type="ARBA" id="ARBA00004123"/>
    </source>
</evidence>
<proteinExistence type="inferred from homology"/>
<evidence type="ECO:0000256" key="15">
    <source>
        <dbReference type="ARBA" id="ARBA00034134"/>
    </source>
</evidence>
<comment type="similarity">
    <text evidence="4 16">Belongs to the IL-1 family.</text>
</comment>
<keyword evidence="8" id="KW-0597">Phosphoprotein</keyword>
<dbReference type="AlphaFoldDB" id="A0A0G2K003"/>
<dbReference type="PRINTS" id="PR00264">
    <property type="entry name" value="INTERLEUKIN1"/>
</dbReference>
<keyword evidence="6 16" id="KW-0202">Cytokine</keyword>
<dbReference type="GO" id="GO:0006955">
    <property type="term" value="P:immune response"/>
    <property type="evidence" value="ECO:0007669"/>
    <property type="project" value="InterPro"/>
</dbReference>
<dbReference type="GO" id="GO:0005149">
    <property type="term" value="F:interleukin-1 receptor binding"/>
    <property type="evidence" value="ECO:0007669"/>
    <property type="project" value="UniProtKB-UniRule"/>
</dbReference>
<dbReference type="InterPro" id="IPR000975">
    <property type="entry name" value="IL-1_fam"/>
</dbReference>
<evidence type="ECO:0000256" key="7">
    <source>
        <dbReference type="ARBA" id="ARBA00022525"/>
    </source>
</evidence>
<comment type="subunit">
    <text evidence="15">Monomer. Interacts with TMED10; the interaction mediates the translocation from the cytoplasm into the ERGIC (endoplasmic reticulum-Golgi intermediate compartment) and thereby secretion. Interacts with IL1R1. Interacts with S100A13; this interaction is the first step in the export of IL1A, followed by direct translocation of this complex across the plasma membrane.</text>
</comment>
<dbReference type="ExpressionAtlas" id="A0A0G2K003">
    <property type="expression patterns" value="baseline and differential"/>
</dbReference>
<sequence>HIILCVCDTSFKSCFQKNRHRSPLRFHVSSLQKSFYDASYGSLHENCTDKFVSLRTSETSKMSTFTFKESRVVVSATSNKGKILKKRRLSFNQPFTEDDLEAIAHDLEETIQPRSAPHSFQNNLRYKLIRIVKQEFIMNDSLNQNIYVDMDRIHLKAASLNDLQLEVKFDMYAYSSGGDDSKYPVTLKVSNTQLFVSAQGEDKPVLLKEIPETPKLITGSETDLIFFWEKINSKNYFTSAAFPELLIATKEQSQVHLARGLPSMIDFQIS</sequence>
<dbReference type="PANTHER" id="PTHR10078:SF33">
    <property type="entry name" value="INTERLEUKIN-1 ALPHA"/>
    <property type="match status" value="1"/>
</dbReference>
<dbReference type="Proteomes" id="UP000002494">
    <property type="component" value="Chromosome 3"/>
</dbReference>
<keyword evidence="7 16" id="KW-0964">Secreted</keyword>
<evidence type="ECO:0000256" key="5">
    <source>
        <dbReference type="ARBA" id="ARBA00022490"/>
    </source>
</evidence>
<keyword evidence="11" id="KW-0325">Glycoprotein</keyword>
<accession>A0A0G2K003</accession>
<evidence type="ECO:0000256" key="3">
    <source>
        <dbReference type="ARBA" id="ARBA00004613"/>
    </source>
</evidence>
<evidence type="ECO:0000256" key="10">
    <source>
        <dbReference type="ARBA" id="ARBA00022990"/>
    </source>
</evidence>
<name>A0A0G2K003_RAT</name>
<evidence type="ECO:0000256" key="2">
    <source>
        <dbReference type="ARBA" id="ARBA00004496"/>
    </source>
</evidence>
<evidence type="ECO:0000256" key="14">
    <source>
        <dbReference type="ARBA" id="ARBA00023246"/>
    </source>
</evidence>
<dbReference type="GO" id="GO:0051781">
    <property type="term" value="P:positive regulation of cell division"/>
    <property type="evidence" value="ECO:0007669"/>
    <property type="project" value="UniProtKB-KW"/>
</dbReference>
<evidence type="ECO:0000256" key="12">
    <source>
        <dbReference type="ARBA" id="ARBA00023198"/>
    </source>
</evidence>
<dbReference type="InterPro" id="IPR003295">
    <property type="entry name" value="IL-1_alpha"/>
</dbReference>
<dbReference type="CDD" id="cd23295">
    <property type="entry name" value="beta-trefoil_IL1A"/>
    <property type="match status" value="1"/>
</dbReference>
<dbReference type="PANTHER" id="PTHR10078">
    <property type="entry name" value="INTERLEUKIN-1 FAMILY MEMBER"/>
    <property type="match status" value="1"/>
</dbReference>
<dbReference type="Bgee" id="ENSRNOG00000004575">
    <property type="expression patterns" value="Expressed in liver and 12 other cell types or tissues"/>
</dbReference>
<dbReference type="InterPro" id="IPR008996">
    <property type="entry name" value="IL1/FGF"/>
</dbReference>
<dbReference type="GeneTree" id="ENSGT00390000013353"/>
<feature type="domain" description="Interleukin-1 propeptide" evidence="17">
    <location>
        <begin position="28"/>
        <end position="111"/>
    </location>
</feature>
<reference evidence="18" key="3">
    <citation type="submission" date="2025-09" db="UniProtKB">
        <authorList>
            <consortium name="Ensembl"/>
        </authorList>
    </citation>
    <scope>IDENTIFICATION</scope>
    <source>
        <strain evidence="18">Brown Norway</strain>
    </source>
</reference>
<dbReference type="RGD" id="2890">
    <property type="gene designation" value="Il1a"/>
</dbReference>
<keyword evidence="14 16" id="KW-0497">Mitogen</keyword>
<reference evidence="18" key="1">
    <citation type="submission" date="2024-01" db="EMBL/GenBank/DDBJ databases">
        <title>GRCr8: a new rat reference genome assembly contstructed from accurate long reads and long range scaffolding.</title>
        <authorList>
            <person name="Doris P.A."/>
            <person name="Kalbfleisch T."/>
            <person name="Li K."/>
            <person name="Howe K."/>
            <person name="Wood J."/>
        </authorList>
    </citation>
    <scope>NUCLEOTIDE SEQUENCE [LARGE SCALE GENOMIC DNA]</scope>
    <source>
        <strain evidence="18">Brown Norway</strain>
    </source>
</reference>
<dbReference type="PROSITE" id="PS00253">
    <property type="entry name" value="INTERLEUKIN_1"/>
    <property type="match status" value="1"/>
</dbReference>
<evidence type="ECO:0000256" key="16">
    <source>
        <dbReference type="RuleBase" id="RU003753"/>
    </source>
</evidence>